<name>A0A7S0LCU9_9EUKA</name>
<dbReference type="EMBL" id="HBEY01026541">
    <property type="protein sequence ID" value="CAD8609170.1"/>
    <property type="molecule type" value="Transcribed_RNA"/>
</dbReference>
<organism evidence="1">
    <name type="scientific">Coccolithus braarudii</name>
    <dbReference type="NCBI Taxonomy" id="221442"/>
    <lineage>
        <taxon>Eukaryota</taxon>
        <taxon>Haptista</taxon>
        <taxon>Haptophyta</taxon>
        <taxon>Prymnesiophyceae</taxon>
        <taxon>Coccolithales</taxon>
        <taxon>Coccolithaceae</taxon>
        <taxon>Coccolithus</taxon>
    </lineage>
</organism>
<dbReference type="AlphaFoldDB" id="A0A7S0LCU9"/>
<accession>A0A7S0LCU9</accession>
<sequence length="101" mass="11412">MSLPSLSTMKAQSHRQVIVKCQKEQQAIVLAINKHGKGSPQLRKALEQYEVCKNVHSWDGANETDADALLQREKWARCASTKGLEHPECDELFAYYRKALG</sequence>
<gene>
    <name evidence="1" type="ORF">CPEL01642_LOCUS12548</name>
</gene>
<protein>
    <submittedName>
        <fullName evidence="1">Uncharacterized protein</fullName>
    </submittedName>
</protein>
<proteinExistence type="predicted"/>
<evidence type="ECO:0000313" key="1">
    <source>
        <dbReference type="EMBL" id="CAD8609170.1"/>
    </source>
</evidence>
<reference evidence="1" key="1">
    <citation type="submission" date="2021-01" db="EMBL/GenBank/DDBJ databases">
        <authorList>
            <person name="Corre E."/>
            <person name="Pelletier E."/>
            <person name="Niang G."/>
            <person name="Scheremetjew M."/>
            <person name="Finn R."/>
            <person name="Kale V."/>
            <person name="Holt S."/>
            <person name="Cochrane G."/>
            <person name="Meng A."/>
            <person name="Brown T."/>
            <person name="Cohen L."/>
        </authorList>
    </citation>
    <scope>NUCLEOTIDE SEQUENCE</scope>
    <source>
        <strain evidence="1">PLY182g</strain>
    </source>
</reference>